<organism evidence="2 3">
    <name type="scientific">Candidatus Magnetobacterium casense</name>
    <dbReference type="NCBI Taxonomy" id="1455061"/>
    <lineage>
        <taxon>Bacteria</taxon>
        <taxon>Pseudomonadati</taxon>
        <taxon>Nitrospirota</taxon>
        <taxon>Thermodesulfovibrionia</taxon>
        <taxon>Thermodesulfovibrionales</taxon>
        <taxon>Candidatus Magnetobacteriaceae</taxon>
        <taxon>Candidatus Magnetobacterium</taxon>
    </lineage>
</organism>
<reference evidence="2 3" key="1">
    <citation type="journal article" date="2020" name="J Geophys Res Biogeosci">
        <title>Magnetotaxis as an Adaptation to Enable Bacterial Shuttling of Microbial Sulfur and Sulfur Cycling Across Aquatic Oxic#Anoxic Interfaces.</title>
        <authorList>
            <person name="Li J."/>
            <person name="Liu P."/>
            <person name="Wang J."/>
            <person name="Roberts A.P."/>
            <person name="Pan Y."/>
        </authorList>
    </citation>
    <scope>NUCLEOTIDE SEQUENCE [LARGE SCALE GENOMIC DNA]</scope>
    <source>
        <strain evidence="2 3">MYR-1_YQ</strain>
    </source>
</reference>
<feature type="chain" id="PRO_5046229535" description="Secreted protein" evidence="1">
    <location>
        <begin position="21"/>
        <end position="96"/>
    </location>
</feature>
<keyword evidence="1" id="KW-0732">Signal</keyword>
<evidence type="ECO:0000313" key="2">
    <source>
        <dbReference type="EMBL" id="MBV6343631.1"/>
    </source>
</evidence>
<gene>
    <name evidence="2" type="ORF">HWQ67_18855</name>
</gene>
<protein>
    <recommendedName>
        <fullName evidence="4">Secreted protein</fullName>
    </recommendedName>
</protein>
<accession>A0ABS6S450</accession>
<name>A0ABS6S450_9BACT</name>
<sequence>MKALFCAILVSLVFVSYSFADSWSIGPERWFVGNKEVPAGTPGAVSGEFLARLNLTDHKKEYRDSFCLNGLSDGPKDRHPCHEHHDDRKVIVVGGG</sequence>
<dbReference type="EMBL" id="JABXWD010000706">
    <property type="protein sequence ID" value="MBV6343631.1"/>
    <property type="molecule type" value="Genomic_DNA"/>
</dbReference>
<feature type="non-terminal residue" evidence="2">
    <location>
        <position position="96"/>
    </location>
</feature>
<evidence type="ECO:0008006" key="4">
    <source>
        <dbReference type="Google" id="ProtNLM"/>
    </source>
</evidence>
<evidence type="ECO:0000256" key="1">
    <source>
        <dbReference type="SAM" id="SignalP"/>
    </source>
</evidence>
<proteinExistence type="predicted"/>
<feature type="signal peptide" evidence="1">
    <location>
        <begin position="1"/>
        <end position="20"/>
    </location>
</feature>
<keyword evidence="3" id="KW-1185">Reference proteome</keyword>
<comment type="caution">
    <text evidence="2">The sequence shown here is derived from an EMBL/GenBank/DDBJ whole genome shotgun (WGS) entry which is preliminary data.</text>
</comment>
<dbReference type="Proteomes" id="UP001196980">
    <property type="component" value="Unassembled WGS sequence"/>
</dbReference>
<dbReference type="RefSeq" id="WP_218254248.1">
    <property type="nucleotide sequence ID" value="NZ_JABXWD010000706.1"/>
</dbReference>
<evidence type="ECO:0000313" key="3">
    <source>
        <dbReference type="Proteomes" id="UP001196980"/>
    </source>
</evidence>